<feature type="domain" description="Amidohydrolase 3" evidence="1">
    <location>
        <begin position="62"/>
        <end position="556"/>
    </location>
</feature>
<dbReference type="InterPro" id="IPR013108">
    <property type="entry name" value="Amidohydro_3"/>
</dbReference>
<organism evidence="2 3">
    <name type="scientific">Bradyrhizobium canariense</name>
    <dbReference type="NCBI Taxonomy" id="255045"/>
    <lineage>
        <taxon>Bacteria</taxon>
        <taxon>Pseudomonadati</taxon>
        <taxon>Pseudomonadota</taxon>
        <taxon>Alphaproteobacteria</taxon>
        <taxon>Hyphomicrobiales</taxon>
        <taxon>Nitrobacteraceae</taxon>
        <taxon>Bradyrhizobium</taxon>
    </lineage>
</organism>
<dbReference type="SUPFAM" id="SSF51338">
    <property type="entry name" value="Composite domain of metallo-dependent hydrolases"/>
    <property type="match status" value="1"/>
</dbReference>
<gene>
    <name evidence="2" type="ORF">SAMN05444158_6220</name>
</gene>
<dbReference type="PANTHER" id="PTHR22642">
    <property type="entry name" value="IMIDAZOLONEPROPIONASE"/>
    <property type="match status" value="1"/>
</dbReference>
<dbReference type="AlphaFoldDB" id="A0A1H2AK59"/>
<dbReference type="RefSeq" id="WP_146690013.1">
    <property type="nucleotide sequence ID" value="NZ_LT629750.1"/>
</dbReference>
<dbReference type="Pfam" id="PF07969">
    <property type="entry name" value="Amidohydro_3"/>
    <property type="match status" value="1"/>
</dbReference>
<name>A0A1H2AK59_9BRAD</name>
<dbReference type="InterPro" id="IPR011059">
    <property type="entry name" value="Metal-dep_hydrolase_composite"/>
</dbReference>
<dbReference type="EMBL" id="LT629750">
    <property type="protein sequence ID" value="SDT46142.1"/>
    <property type="molecule type" value="Genomic_DNA"/>
</dbReference>
<dbReference type="Gene3D" id="2.30.40.10">
    <property type="entry name" value="Urease, subunit C, domain 1"/>
    <property type="match status" value="1"/>
</dbReference>
<dbReference type="GO" id="GO:0016810">
    <property type="term" value="F:hydrolase activity, acting on carbon-nitrogen (but not peptide) bonds"/>
    <property type="evidence" value="ECO:0007669"/>
    <property type="project" value="InterPro"/>
</dbReference>
<dbReference type="CDD" id="cd01300">
    <property type="entry name" value="YtcJ_like"/>
    <property type="match status" value="1"/>
</dbReference>
<evidence type="ECO:0000259" key="1">
    <source>
        <dbReference type="Pfam" id="PF07969"/>
    </source>
</evidence>
<dbReference type="Proteomes" id="UP000243904">
    <property type="component" value="Chromosome I"/>
</dbReference>
<dbReference type="InterPro" id="IPR033932">
    <property type="entry name" value="YtcJ-like"/>
</dbReference>
<sequence length="560" mass="61462">MTHRGGTADCILLGDVLPLDAANSQADAVAIADGRILFASRRDDVMQLRGNSTRIHDFGASTIIPGFNDTHAHSDSLGLKTIRPSLQGARSIKDVLDRIRALVAGTPQGEWVVTMPIGEPPYYWEADKSLAEGRLPDRHDLDSVAPDHPVYITSPSGFWGEPPCFMILNSLGLKLNGIDRTTKPRVDGVEILLDASGEPTGIIVERNYMRMAEPDLLPATPRFRLEDRIEGLRRSLPMYHEKGTTSVYEGHGCAPDVVASFRELWERKELSLRSGLVLSPAWLGTSEAEYAMRHWMPWARGQGFGDEMLKISGVFVGYGGNLQFNDLLRKNMGDIGWGGGLPNVNSPADYEEICMLAAKYDLRLHTLASDKLHEVVPILERVARHYPIGQRRWVIEHISKASPRDLQAIKAMGVAVTLIPAHYLWKVARPFADLDEQQLDLLSPAKALVELGVPVSAATDAVPNDPLFCMWTMIARKDRRTGRVMGPGGSVSNETALRLLTVNGSWLTFEEDRKGPLLPGYYADLAVLSGNPLTATTEGLLDISCTATMVGGRWVYGAPS</sequence>
<reference evidence="3" key="1">
    <citation type="submission" date="2016-10" db="EMBL/GenBank/DDBJ databases">
        <authorList>
            <person name="Varghese N."/>
            <person name="Submissions S."/>
        </authorList>
    </citation>
    <scope>NUCLEOTIDE SEQUENCE [LARGE SCALE GENOMIC DNA]</scope>
    <source>
        <strain evidence="3">GAS369</strain>
    </source>
</reference>
<dbReference type="PANTHER" id="PTHR22642:SF21">
    <property type="entry name" value="PERIPLASMIC PROTEIN"/>
    <property type="match status" value="1"/>
</dbReference>
<evidence type="ECO:0000313" key="2">
    <source>
        <dbReference type="EMBL" id="SDT46142.1"/>
    </source>
</evidence>
<keyword evidence="3" id="KW-1185">Reference proteome</keyword>
<dbReference type="Gene3D" id="3.20.20.140">
    <property type="entry name" value="Metal-dependent hydrolases"/>
    <property type="match status" value="1"/>
</dbReference>
<proteinExistence type="predicted"/>
<dbReference type="SUPFAM" id="SSF51556">
    <property type="entry name" value="Metallo-dependent hydrolases"/>
    <property type="match status" value="1"/>
</dbReference>
<evidence type="ECO:0000313" key="3">
    <source>
        <dbReference type="Proteomes" id="UP000243904"/>
    </source>
</evidence>
<dbReference type="Gene3D" id="3.10.310.70">
    <property type="match status" value="1"/>
</dbReference>
<dbReference type="InterPro" id="IPR032466">
    <property type="entry name" value="Metal_Hydrolase"/>
</dbReference>
<protein>
    <recommendedName>
        <fullName evidence="1">Amidohydrolase 3 domain-containing protein</fullName>
    </recommendedName>
</protein>
<accession>A0A1H2AK59</accession>